<keyword evidence="2" id="KW-1185">Reference proteome</keyword>
<feature type="chain" id="PRO_5005894411" evidence="1">
    <location>
        <begin position="28"/>
        <end position="77"/>
    </location>
</feature>
<dbReference type="AlphaFoldDB" id="A0A0N5BDH5"/>
<evidence type="ECO:0000313" key="2">
    <source>
        <dbReference type="Proteomes" id="UP000046392"/>
    </source>
</evidence>
<evidence type="ECO:0000256" key="1">
    <source>
        <dbReference type="SAM" id="SignalP"/>
    </source>
</evidence>
<dbReference type="WBParaSite" id="SPAL_0000406100.1">
    <property type="protein sequence ID" value="SPAL_0000406100.1"/>
    <property type="gene ID" value="SPAL_0000406100"/>
</dbReference>
<accession>A0A0N5BDH5</accession>
<evidence type="ECO:0000313" key="3">
    <source>
        <dbReference type="WBParaSite" id="SPAL_0000406100.1"/>
    </source>
</evidence>
<dbReference type="Proteomes" id="UP000046392">
    <property type="component" value="Unplaced"/>
</dbReference>
<sequence length="77" mass="8936">MPFTNILYIFLKYFLSHFLCFILRCRCSEVPATLLHNIRRVMGQLFSIPLIKSFIGRSLISVNQASISRCYCRSSAE</sequence>
<feature type="signal peptide" evidence="1">
    <location>
        <begin position="1"/>
        <end position="27"/>
    </location>
</feature>
<reference evidence="3" key="1">
    <citation type="submission" date="2017-02" db="UniProtKB">
        <authorList>
            <consortium name="WormBaseParasite"/>
        </authorList>
    </citation>
    <scope>IDENTIFICATION</scope>
</reference>
<name>A0A0N5BDH5_STREA</name>
<proteinExistence type="predicted"/>
<keyword evidence="1" id="KW-0732">Signal</keyword>
<organism evidence="2 3">
    <name type="scientific">Strongyloides papillosus</name>
    <name type="common">Intestinal threadworm</name>
    <dbReference type="NCBI Taxonomy" id="174720"/>
    <lineage>
        <taxon>Eukaryota</taxon>
        <taxon>Metazoa</taxon>
        <taxon>Ecdysozoa</taxon>
        <taxon>Nematoda</taxon>
        <taxon>Chromadorea</taxon>
        <taxon>Rhabditida</taxon>
        <taxon>Tylenchina</taxon>
        <taxon>Panagrolaimomorpha</taxon>
        <taxon>Strongyloidoidea</taxon>
        <taxon>Strongyloididae</taxon>
        <taxon>Strongyloides</taxon>
    </lineage>
</organism>
<protein>
    <submittedName>
        <fullName evidence="3">Secreted protein</fullName>
    </submittedName>
</protein>